<feature type="domain" description="Core" evidence="1">
    <location>
        <begin position="1"/>
        <end position="114"/>
    </location>
</feature>
<dbReference type="InterPro" id="IPR000361">
    <property type="entry name" value="ATAP_core_dom"/>
</dbReference>
<proteinExistence type="predicted"/>
<comment type="caution">
    <text evidence="2">The sequence shown here is derived from an EMBL/GenBank/DDBJ whole genome shotgun (WGS) entry which is preliminary data.</text>
</comment>
<protein>
    <recommendedName>
        <fullName evidence="1">Core domain-containing protein</fullName>
    </recommendedName>
</protein>
<dbReference type="GeneID" id="65915941"/>
<dbReference type="InterPro" id="IPR035903">
    <property type="entry name" value="HesB-like_dom_sf"/>
</dbReference>
<dbReference type="Gene3D" id="2.60.300.12">
    <property type="entry name" value="HesB-like domain"/>
    <property type="match status" value="1"/>
</dbReference>
<dbReference type="AlphaFoldDB" id="A0A0R1FAM8"/>
<dbReference type="Pfam" id="PF01521">
    <property type="entry name" value="Fe-S_biosyn"/>
    <property type="match status" value="1"/>
</dbReference>
<sequence length="121" mass="13423">MFLTITDAAKEKLAKYLVADKQIILDLDDGVGKFSKVGSCALNLSYRLLIVDAAEDISEDYSGTLDSTVGTLRIKPYSTQYLDEDMRLDVNPRLNTLGLFSESEQMDPNVNIVDITKEINA</sequence>
<evidence type="ECO:0000313" key="2">
    <source>
        <dbReference type="EMBL" id="KRK18792.1"/>
    </source>
</evidence>
<organism evidence="2 3">
    <name type="scientific">Loigolactobacillus coryniformis subsp. coryniformis KCTC 3167 = DSM 20001</name>
    <dbReference type="NCBI Taxonomy" id="913848"/>
    <lineage>
        <taxon>Bacteria</taxon>
        <taxon>Bacillati</taxon>
        <taxon>Bacillota</taxon>
        <taxon>Bacilli</taxon>
        <taxon>Lactobacillales</taxon>
        <taxon>Lactobacillaceae</taxon>
        <taxon>Loigolactobacillus</taxon>
    </lineage>
</organism>
<reference evidence="2 3" key="1">
    <citation type="journal article" date="2015" name="Genome Announc.">
        <title>Expanding the biotechnology potential of lactobacilli through comparative genomics of 213 strains and associated genera.</title>
        <authorList>
            <person name="Sun Z."/>
            <person name="Harris H.M."/>
            <person name="McCann A."/>
            <person name="Guo C."/>
            <person name="Argimon S."/>
            <person name="Zhang W."/>
            <person name="Yang X."/>
            <person name="Jeffery I.B."/>
            <person name="Cooney J.C."/>
            <person name="Kagawa T.F."/>
            <person name="Liu W."/>
            <person name="Song Y."/>
            <person name="Salvetti E."/>
            <person name="Wrobel A."/>
            <person name="Rasinkangas P."/>
            <person name="Parkhill J."/>
            <person name="Rea M.C."/>
            <person name="O'Sullivan O."/>
            <person name="Ritari J."/>
            <person name="Douillard F.P."/>
            <person name="Paul Ross R."/>
            <person name="Yang R."/>
            <person name="Briner A.E."/>
            <person name="Felis G.E."/>
            <person name="de Vos W.M."/>
            <person name="Barrangou R."/>
            <person name="Klaenhammer T.R."/>
            <person name="Caufield P.W."/>
            <person name="Cui Y."/>
            <person name="Zhang H."/>
            <person name="O'Toole P.W."/>
        </authorList>
    </citation>
    <scope>NUCLEOTIDE SEQUENCE [LARGE SCALE GENOMIC DNA]</scope>
    <source>
        <strain evidence="2 3">DSM 20001</strain>
    </source>
</reference>
<dbReference type="RefSeq" id="WP_056943253.1">
    <property type="nucleotide sequence ID" value="NZ_AZCN01000008.1"/>
</dbReference>
<evidence type="ECO:0000259" key="1">
    <source>
        <dbReference type="Pfam" id="PF01521"/>
    </source>
</evidence>
<accession>A0A0R1FAM8</accession>
<gene>
    <name evidence="2" type="ORF">FD22_GL002347</name>
</gene>
<dbReference type="EMBL" id="AZCN01000008">
    <property type="protein sequence ID" value="KRK18792.1"/>
    <property type="molecule type" value="Genomic_DNA"/>
</dbReference>
<evidence type="ECO:0000313" key="3">
    <source>
        <dbReference type="Proteomes" id="UP000051181"/>
    </source>
</evidence>
<name>A0A0R1FAM8_9LACO</name>
<dbReference type="Proteomes" id="UP000051181">
    <property type="component" value="Unassembled WGS sequence"/>
</dbReference>
<dbReference type="PATRIC" id="fig|913848.6.peg.2397"/>
<dbReference type="SUPFAM" id="SSF89360">
    <property type="entry name" value="HesB-like domain"/>
    <property type="match status" value="1"/>
</dbReference>